<sequence length="791" mass="88310">MIYICKCGKNFSKSGNAATTGFRDTDTCRGCPHLLPYGKHYFDDVQRAFVLDIKGYECRASQFLRYQTELSVALDDKTTIRIESLDFDFLERVSNWVKEHYPDGELSGSFSRENIRSAEYTSDGRYRYSLSCSQNKKGIAAKRALWAEFFDEAYRRTDMSAEEEKEKVLKDIQLGIERAKEAALMHYKDKNTGWVYRVSPQPGERDLYFIEYLDPASSVIFKRLPDYPGSRFRESAEEVLTARARRNGWTETEPPVIEPAGSDLSDVEEEKATERHGTITPEGEFFADGAPCRKSVLFRAQVDAGRAQAIHVCNEQPRNIKIWLNELEKPETWVMNKEGTVCGEFIDVCPYCHANLKEGRGDVLFVPRRPLEKEDNTCPRQSAPTGDAAATTTESAVALPAGTEETPTISESAADASTLTGLNEKEIPEMTAATAADAEPAADPAPLASDSMTEATAAGDCVATENVDGVTAVSLPDGNDIDVPAGFDYSGMDEQKALKLQNLARRAVLVKRRYALDMMEIVAQAHQELVAQSDNEVVHLVDNSKHGNRGEESFRRWCASIGIGKTTAYKLLQVKVLMDNSTEEEQEVLSESPANLLYITANPNAPDELVQAVKDREITTLKQFKEMEAQLKEAQERAERAEREAQEAKEKAHRLETRPVMSELYDANQRIKELENRPIEVATQAPTEEQINEAAKPVIQEMTAMYKVQQEQQREQIRELKAIVAASRNAIPNACRAIAESCAAAFASGFEEFQAMAQDLSDDEYMNAVEPIFEACREILDSLEGADYVEG</sequence>
<name>A0A9D2Q838_9FIRM</name>
<feature type="compositionally biased region" description="Polar residues" evidence="2">
    <location>
        <begin position="405"/>
        <end position="420"/>
    </location>
</feature>
<evidence type="ECO:0000256" key="2">
    <source>
        <dbReference type="SAM" id="MobiDB-lite"/>
    </source>
</evidence>
<organism evidence="3 4">
    <name type="scientific">Candidatus Ruthenibacterium merdavium</name>
    <dbReference type="NCBI Taxonomy" id="2838752"/>
    <lineage>
        <taxon>Bacteria</taxon>
        <taxon>Bacillati</taxon>
        <taxon>Bacillota</taxon>
        <taxon>Clostridia</taxon>
        <taxon>Eubacteriales</taxon>
        <taxon>Oscillospiraceae</taxon>
        <taxon>Ruthenibacterium</taxon>
    </lineage>
</organism>
<proteinExistence type="predicted"/>
<dbReference type="EMBL" id="DWWA01000053">
    <property type="protein sequence ID" value="HJC73187.1"/>
    <property type="molecule type" value="Genomic_DNA"/>
</dbReference>
<feature type="coiled-coil region" evidence="1">
    <location>
        <begin position="617"/>
        <end position="658"/>
    </location>
</feature>
<evidence type="ECO:0000256" key="1">
    <source>
        <dbReference type="SAM" id="Coils"/>
    </source>
</evidence>
<protein>
    <submittedName>
        <fullName evidence="3">Uncharacterized protein</fullName>
    </submittedName>
</protein>
<gene>
    <name evidence="3" type="ORF">H9698_10420</name>
</gene>
<feature type="compositionally biased region" description="Polar residues" evidence="2">
    <location>
        <begin position="378"/>
        <end position="395"/>
    </location>
</feature>
<evidence type="ECO:0000313" key="4">
    <source>
        <dbReference type="Proteomes" id="UP000823918"/>
    </source>
</evidence>
<keyword evidence="1" id="KW-0175">Coiled coil</keyword>
<reference evidence="3" key="2">
    <citation type="submission" date="2021-04" db="EMBL/GenBank/DDBJ databases">
        <authorList>
            <person name="Gilroy R."/>
        </authorList>
    </citation>
    <scope>NUCLEOTIDE SEQUENCE</scope>
    <source>
        <strain evidence="3">5933</strain>
    </source>
</reference>
<dbReference type="AlphaFoldDB" id="A0A9D2Q838"/>
<accession>A0A9D2Q838</accession>
<comment type="caution">
    <text evidence="3">The sequence shown here is derived from an EMBL/GenBank/DDBJ whole genome shotgun (WGS) entry which is preliminary data.</text>
</comment>
<evidence type="ECO:0000313" key="3">
    <source>
        <dbReference type="EMBL" id="HJC73187.1"/>
    </source>
</evidence>
<feature type="region of interest" description="Disordered" evidence="2">
    <location>
        <begin position="372"/>
        <end position="420"/>
    </location>
</feature>
<reference evidence="3" key="1">
    <citation type="journal article" date="2021" name="PeerJ">
        <title>Extensive microbial diversity within the chicken gut microbiome revealed by metagenomics and culture.</title>
        <authorList>
            <person name="Gilroy R."/>
            <person name="Ravi A."/>
            <person name="Getino M."/>
            <person name="Pursley I."/>
            <person name="Horton D.L."/>
            <person name="Alikhan N.F."/>
            <person name="Baker D."/>
            <person name="Gharbi K."/>
            <person name="Hall N."/>
            <person name="Watson M."/>
            <person name="Adriaenssens E.M."/>
            <person name="Foster-Nyarko E."/>
            <person name="Jarju S."/>
            <person name="Secka A."/>
            <person name="Antonio M."/>
            <person name="Oren A."/>
            <person name="Chaudhuri R.R."/>
            <person name="La Ragione R."/>
            <person name="Hildebrand F."/>
            <person name="Pallen M.J."/>
        </authorList>
    </citation>
    <scope>NUCLEOTIDE SEQUENCE</scope>
    <source>
        <strain evidence="3">5933</strain>
    </source>
</reference>
<dbReference type="Proteomes" id="UP000823918">
    <property type="component" value="Unassembled WGS sequence"/>
</dbReference>